<evidence type="ECO:0000313" key="2">
    <source>
        <dbReference type="EMBL" id="RBP44233.1"/>
    </source>
</evidence>
<dbReference type="Proteomes" id="UP000253426">
    <property type="component" value="Unassembled WGS sequence"/>
</dbReference>
<reference evidence="2 3" key="1">
    <citation type="submission" date="2018-06" db="EMBL/GenBank/DDBJ databases">
        <title>Genomic Encyclopedia of Type Strains, Phase IV (KMG-IV): sequencing the most valuable type-strain genomes for metagenomic binning, comparative biology and taxonomic classification.</title>
        <authorList>
            <person name="Goeker M."/>
        </authorList>
    </citation>
    <scope>NUCLEOTIDE SEQUENCE [LARGE SCALE GENOMIC DNA]</scope>
    <source>
        <strain evidence="2 3">DSM 25532</strain>
    </source>
</reference>
<evidence type="ECO:0000256" key="1">
    <source>
        <dbReference type="SAM" id="SignalP"/>
    </source>
</evidence>
<accession>A0A366HMC6</accession>
<feature type="signal peptide" evidence="1">
    <location>
        <begin position="1"/>
        <end position="23"/>
    </location>
</feature>
<keyword evidence="1" id="KW-0732">Signal</keyword>
<feature type="chain" id="PRO_5016761272" evidence="1">
    <location>
        <begin position="24"/>
        <end position="99"/>
    </location>
</feature>
<comment type="caution">
    <text evidence="2">The sequence shown here is derived from an EMBL/GenBank/DDBJ whole genome shotgun (WGS) entry which is preliminary data.</text>
</comment>
<gene>
    <name evidence="2" type="ORF">DES53_10452</name>
</gene>
<name>A0A366HMC6_9BACT</name>
<dbReference type="EMBL" id="QNRR01000004">
    <property type="protein sequence ID" value="RBP44233.1"/>
    <property type="molecule type" value="Genomic_DNA"/>
</dbReference>
<evidence type="ECO:0000313" key="3">
    <source>
        <dbReference type="Proteomes" id="UP000253426"/>
    </source>
</evidence>
<proteinExistence type="predicted"/>
<dbReference type="AlphaFoldDB" id="A0A366HMC6"/>
<protein>
    <submittedName>
        <fullName evidence="2">Uncharacterized protein</fullName>
    </submittedName>
</protein>
<sequence length="99" mass="10960">MKKFAIIAAVVAGFLGVTAAAEAGYYTKRCVGYDHCGRPVYRTVYVETCAPRYSGGYYGGGYYGGGGVSFYYSSGRSYCAPRYYNNCRPSYGYRYGRCR</sequence>
<dbReference type="RefSeq" id="WP_113958658.1">
    <property type="nucleotide sequence ID" value="NZ_QNRR01000004.1"/>
</dbReference>
<keyword evidence="3" id="KW-1185">Reference proteome</keyword>
<organism evidence="2 3">
    <name type="scientific">Roseimicrobium gellanilyticum</name>
    <dbReference type="NCBI Taxonomy" id="748857"/>
    <lineage>
        <taxon>Bacteria</taxon>
        <taxon>Pseudomonadati</taxon>
        <taxon>Verrucomicrobiota</taxon>
        <taxon>Verrucomicrobiia</taxon>
        <taxon>Verrucomicrobiales</taxon>
        <taxon>Verrucomicrobiaceae</taxon>
        <taxon>Roseimicrobium</taxon>
    </lineage>
</organism>